<feature type="compositionally biased region" description="Basic and acidic residues" evidence="1">
    <location>
        <begin position="592"/>
        <end position="615"/>
    </location>
</feature>
<feature type="region of interest" description="Disordered" evidence="1">
    <location>
        <begin position="91"/>
        <end position="394"/>
    </location>
</feature>
<feature type="compositionally biased region" description="Low complexity" evidence="1">
    <location>
        <begin position="11"/>
        <end position="21"/>
    </location>
</feature>
<dbReference type="Gramene" id="BGIOSGA017055-TA">
    <property type="protein sequence ID" value="BGIOSGA017055-PA"/>
    <property type="gene ID" value="BGIOSGA017055"/>
</dbReference>
<dbReference type="EMBL" id="CM000129">
    <property type="protein sequence ID" value="EEC77929.1"/>
    <property type="molecule type" value="Genomic_DNA"/>
</dbReference>
<feature type="region of interest" description="Disordered" evidence="1">
    <location>
        <begin position="580"/>
        <end position="615"/>
    </location>
</feature>
<feature type="compositionally biased region" description="Basic and acidic residues" evidence="1">
    <location>
        <begin position="91"/>
        <end position="102"/>
    </location>
</feature>
<feature type="compositionally biased region" description="Pro residues" evidence="1">
    <location>
        <begin position="353"/>
        <end position="372"/>
    </location>
</feature>
<gene>
    <name evidence="2" type="ORF">OsI_17266</name>
</gene>
<dbReference type="AlphaFoldDB" id="B8ATW6"/>
<feature type="compositionally biased region" description="Low complexity" evidence="1">
    <location>
        <begin position="240"/>
        <end position="255"/>
    </location>
</feature>
<feature type="compositionally biased region" description="Basic and acidic residues" evidence="1">
    <location>
        <begin position="265"/>
        <end position="275"/>
    </location>
</feature>
<evidence type="ECO:0000313" key="2">
    <source>
        <dbReference type="EMBL" id="EEC77929.1"/>
    </source>
</evidence>
<name>B8ATW6_ORYSI</name>
<dbReference type="STRING" id="39946.B8ATW6"/>
<reference evidence="2 3" key="1">
    <citation type="journal article" date="2005" name="PLoS Biol.">
        <title>The genomes of Oryza sativa: a history of duplications.</title>
        <authorList>
            <person name="Yu J."/>
            <person name="Wang J."/>
            <person name="Lin W."/>
            <person name="Li S."/>
            <person name="Li H."/>
            <person name="Zhou J."/>
            <person name="Ni P."/>
            <person name="Dong W."/>
            <person name="Hu S."/>
            <person name="Zeng C."/>
            <person name="Zhang J."/>
            <person name="Zhang Y."/>
            <person name="Li R."/>
            <person name="Xu Z."/>
            <person name="Li S."/>
            <person name="Li X."/>
            <person name="Zheng H."/>
            <person name="Cong L."/>
            <person name="Lin L."/>
            <person name="Yin J."/>
            <person name="Geng J."/>
            <person name="Li G."/>
            <person name="Shi J."/>
            <person name="Liu J."/>
            <person name="Lv H."/>
            <person name="Li J."/>
            <person name="Wang J."/>
            <person name="Deng Y."/>
            <person name="Ran L."/>
            <person name="Shi X."/>
            <person name="Wang X."/>
            <person name="Wu Q."/>
            <person name="Li C."/>
            <person name="Ren X."/>
            <person name="Wang J."/>
            <person name="Wang X."/>
            <person name="Li D."/>
            <person name="Liu D."/>
            <person name="Zhang X."/>
            <person name="Ji Z."/>
            <person name="Zhao W."/>
            <person name="Sun Y."/>
            <person name="Zhang Z."/>
            <person name="Bao J."/>
            <person name="Han Y."/>
            <person name="Dong L."/>
            <person name="Ji J."/>
            <person name="Chen P."/>
            <person name="Wu S."/>
            <person name="Liu J."/>
            <person name="Xiao Y."/>
            <person name="Bu D."/>
            <person name="Tan J."/>
            <person name="Yang L."/>
            <person name="Ye C."/>
            <person name="Zhang J."/>
            <person name="Xu J."/>
            <person name="Zhou Y."/>
            <person name="Yu Y."/>
            <person name="Zhang B."/>
            <person name="Zhuang S."/>
            <person name="Wei H."/>
            <person name="Liu B."/>
            <person name="Lei M."/>
            <person name="Yu H."/>
            <person name="Li Y."/>
            <person name="Xu H."/>
            <person name="Wei S."/>
            <person name="He X."/>
            <person name="Fang L."/>
            <person name="Zhang Z."/>
            <person name="Zhang Y."/>
            <person name="Huang X."/>
            <person name="Su Z."/>
            <person name="Tong W."/>
            <person name="Li J."/>
            <person name="Tong Z."/>
            <person name="Li S."/>
            <person name="Ye J."/>
            <person name="Wang L."/>
            <person name="Fang L."/>
            <person name="Lei T."/>
            <person name="Chen C."/>
            <person name="Chen H."/>
            <person name="Xu Z."/>
            <person name="Li H."/>
            <person name="Huang H."/>
            <person name="Zhang F."/>
            <person name="Xu H."/>
            <person name="Li N."/>
            <person name="Zhao C."/>
            <person name="Li S."/>
            <person name="Dong L."/>
            <person name="Huang Y."/>
            <person name="Li L."/>
            <person name="Xi Y."/>
            <person name="Qi Q."/>
            <person name="Li W."/>
            <person name="Zhang B."/>
            <person name="Hu W."/>
            <person name="Zhang Y."/>
            <person name="Tian X."/>
            <person name="Jiao Y."/>
            <person name="Liang X."/>
            <person name="Jin J."/>
            <person name="Gao L."/>
            <person name="Zheng W."/>
            <person name="Hao B."/>
            <person name="Liu S."/>
            <person name="Wang W."/>
            <person name="Yuan L."/>
            <person name="Cao M."/>
            <person name="McDermott J."/>
            <person name="Samudrala R."/>
            <person name="Wang J."/>
            <person name="Wong G.K."/>
            <person name="Yang H."/>
        </authorList>
    </citation>
    <scope>NUCLEOTIDE SEQUENCE [LARGE SCALE GENOMIC DNA]</scope>
    <source>
        <strain evidence="3">cv. 93-11</strain>
    </source>
</reference>
<dbReference type="GO" id="GO:0080156">
    <property type="term" value="P:mitochondrial mRNA modification"/>
    <property type="evidence" value="ECO:0007669"/>
    <property type="project" value="TreeGrafter"/>
</dbReference>
<proteinExistence type="predicted"/>
<dbReference type="PANTHER" id="PTHR31346:SF7">
    <property type="entry name" value="MULTIPLE ORGANELLAR RNA EDITING FACTOR 2, CHLOROPLASTIC-RELATED"/>
    <property type="match status" value="1"/>
</dbReference>
<evidence type="ECO:0000313" key="3">
    <source>
        <dbReference type="Proteomes" id="UP000007015"/>
    </source>
</evidence>
<protein>
    <submittedName>
        <fullName evidence="2">Uncharacterized protein</fullName>
    </submittedName>
</protein>
<dbReference type="GO" id="GO:0016554">
    <property type="term" value="P:cytidine to uridine editing"/>
    <property type="evidence" value="ECO:0007669"/>
    <property type="project" value="InterPro"/>
</dbReference>
<feature type="region of interest" description="Disordered" evidence="1">
    <location>
        <begin position="1"/>
        <end position="38"/>
    </location>
</feature>
<dbReference type="PANTHER" id="PTHR31346">
    <property type="entry name" value="MULTIPLE ORGANELLAR RNA EDITING FACTOR 2, CHLOROPLASTIC-RELATED-RELATED"/>
    <property type="match status" value="1"/>
</dbReference>
<dbReference type="InterPro" id="IPR039206">
    <property type="entry name" value="MORF/ORRM1/DAG-like"/>
</dbReference>
<organism evidence="2 3">
    <name type="scientific">Oryza sativa subsp. indica</name>
    <name type="common">Rice</name>
    <dbReference type="NCBI Taxonomy" id="39946"/>
    <lineage>
        <taxon>Eukaryota</taxon>
        <taxon>Viridiplantae</taxon>
        <taxon>Streptophyta</taxon>
        <taxon>Embryophyta</taxon>
        <taxon>Tracheophyta</taxon>
        <taxon>Spermatophyta</taxon>
        <taxon>Magnoliopsida</taxon>
        <taxon>Liliopsida</taxon>
        <taxon>Poales</taxon>
        <taxon>Poaceae</taxon>
        <taxon>BOP clade</taxon>
        <taxon>Oryzoideae</taxon>
        <taxon>Oryzeae</taxon>
        <taxon>Oryzinae</taxon>
        <taxon>Oryza</taxon>
        <taxon>Oryza sativa</taxon>
    </lineage>
</organism>
<dbReference type="GO" id="GO:0005739">
    <property type="term" value="C:mitochondrion"/>
    <property type="evidence" value="ECO:0007669"/>
    <property type="project" value="TreeGrafter"/>
</dbReference>
<accession>B8ATW6</accession>
<keyword evidence="3" id="KW-1185">Reference proteome</keyword>
<dbReference type="HOGENOM" id="CLU_013377_1_0_1"/>
<feature type="compositionally biased region" description="Basic and acidic residues" evidence="1">
    <location>
        <begin position="133"/>
        <end position="163"/>
    </location>
</feature>
<feature type="compositionally biased region" description="Low complexity" evidence="1">
    <location>
        <begin position="164"/>
        <end position="185"/>
    </location>
</feature>
<evidence type="ECO:0000256" key="1">
    <source>
        <dbReference type="SAM" id="MobiDB-lite"/>
    </source>
</evidence>
<feature type="compositionally biased region" description="Low complexity" evidence="1">
    <location>
        <begin position="320"/>
        <end position="342"/>
    </location>
</feature>
<dbReference type="Proteomes" id="UP000007015">
    <property type="component" value="Chromosome 4"/>
</dbReference>
<sequence length="615" mass="67585">MMPLKKKMDPSASNSISSSPSDKMGEPEEMDEVEQVSSDLKSLKTLYGLLHRGPTDETLDETSRAFMTKMLDDITRQTLLRQAKMLSPALERKLSIQSDHRRDARRRRAGAGAGREADSLVQPQPPCLSIRPSSREFMERSPRRAGEAENDRKEVADAARPGRGELSSMERGSSSRRSLSREPSSAVQERGHGPHRGASPPAAMRVGAEGSSTRRIKRLDSRLSASMVSRRGTPRGGRGAATPKLSSSTDAAATTCSRIRPNSDLTERSLRRASEADEDESPRQRRGKGKEKEKADDDAASVSMGRPSRPPRRALNRINSGSTYSSSSPPEPTSSTSGYTSSWVPPRDKVPSWVPPPPRGNAPSWVPPPPQPRGNAPSWVPPPPQSRGIAPPEYGFQVSGVSRISCHLRLERRVERMRRFKEKLGTVFHHLHHHHHFGPSGSNEGAPPLLSRDVHDNGHHRPSPWKVLGGVLHRATRRGEKKTRSVPASSTCCYTCGTNGGRWRSSVATAAAAASGAHCSKCGANGGRRPSSVAAASGARCSKWLPGVLFVLPDSYVDAENKDYGAELFVNGEIVQRSPERRRRVEPVPQRAQDRPRYSDRTRYVKRRENQAYQR</sequence>